<reference evidence="5 6" key="1">
    <citation type="submission" date="2019-12" db="EMBL/GenBank/DDBJ databases">
        <title>The draft genomic sequence of strain Chitinophaga oryziterrae JCM 16595.</title>
        <authorList>
            <person name="Zhang X."/>
        </authorList>
    </citation>
    <scope>NUCLEOTIDE SEQUENCE [LARGE SCALE GENOMIC DNA]</scope>
    <source>
        <strain evidence="5 6">JCM 16595</strain>
    </source>
</reference>
<dbReference type="AlphaFoldDB" id="A0A6N8J8B3"/>
<evidence type="ECO:0000313" key="6">
    <source>
        <dbReference type="Proteomes" id="UP000468388"/>
    </source>
</evidence>
<dbReference type="InterPro" id="IPR018060">
    <property type="entry name" value="HTH_AraC"/>
</dbReference>
<keyword evidence="1" id="KW-0805">Transcription regulation</keyword>
<dbReference type="SMART" id="SM00342">
    <property type="entry name" value="HTH_ARAC"/>
    <property type="match status" value="1"/>
</dbReference>
<evidence type="ECO:0000256" key="1">
    <source>
        <dbReference type="ARBA" id="ARBA00023015"/>
    </source>
</evidence>
<dbReference type="SUPFAM" id="SSF51215">
    <property type="entry name" value="Regulatory protein AraC"/>
    <property type="match status" value="1"/>
</dbReference>
<dbReference type="InterPro" id="IPR037923">
    <property type="entry name" value="HTH-like"/>
</dbReference>
<dbReference type="GO" id="GO:0003700">
    <property type="term" value="F:DNA-binding transcription factor activity"/>
    <property type="evidence" value="ECO:0007669"/>
    <property type="project" value="InterPro"/>
</dbReference>
<evidence type="ECO:0000313" key="5">
    <source>
        <dbReference type="EMBL" id="MVT40768.1"/>
    </source>
</evidence>
<dbReference type="PANTHER" id="PTHR43280:SF28">
    <property type="entry name" value="HTH-TYPE TRANSCRIPTIONAL ACTIVATOR RHAS"/>
    <property type="match status" value="1"/>
</dbReference>
<dbReference type="PRINTS" id="PR00032">
    <property type="entry name" value="HTHARAC"/>
</dbReference>
<dbReference type="InterPro" id="IPR020449">
    <property type="entry name" value="Tscrpt_reg_AraC-type_HTH"/>
</dbReference>
<name>A0A6N8J8B3_9BACT</name>
<evidence type="ECO:0000259" key="4">
    <source>
        <dbReference type="PROSITE" id="PS01124"/>
    </source>
</evidence>
<keyword evidence="2" id="KW-0238">DNA-binding</keyword>
<evidence type="ECO:0000256" key="2">
    <source>
        <dbReference type="ARBA" id="ARBA00023125"/>
    </source>
</evidence>
<comment type="caution">
    <text evidence="5">The sequence shown here is derived from an EMBL/GenBank/DDBJ whole genome shotgun (WGS) entry which is preliminary data.</text>
</comment>
<dbReference type="Pfam" id="PF12833">
    <property type="entry name" value="HTH_18"/>
    <property type="match status" value="1"/>
</dbReference>
<organism evidence="5 6">
    <name type="scientific">Chitinophaga oryziterrae</name>
    <dbReference type="NCBI Taxonomy" id="1031224"/>
    <lineage>
        <taxon>Bacteria</taxon>
        <taxon>Pseudomonadati</taxon>
        <taxon>Bacteroidota</taxon>
        <taxon>Chitinophagia</taxon>
        <taxon>Chitinophagales</taxon>
        <taxon>Chitinophagaceae</taxon>
        <taxon>Chitinophaga</taxon>
    </lineage>
</organism>
<gene>
    <name evidence="5" type="ORF">GO495_09280</name>
</gene>
<dbReference type="EMBL" id="WRXO01000002">
    <property type="protein sequence ID" value="MVT40768.1"/>
    <property type="molecule type" value="Genomic_DNA"/>
</dbReference>
<dbReference type="PROSITE" id="PS01124">
    <property type="entry name" value="HTH_ARAC_FAMILY_2"/>
    <property type="match status" value="1"/>
</dbReference>
<keyword evidence="3" id="KW-0804">Transcription</keyword>
<evidence type="ECO:0000256" key="3">
    <source>
        <dbReference type="ARBA" id="ARBA00023163"/>
    </source>
</evidence>
<protein>
    <submittedName>
        <fullName evidence="5">Helix-turn-helix domain-containing protein</fullName>
    </submittedName>
</protein>
<dbReference type="InterPro" id="IPR009057">
    <property type="entry name" value="Homeodomain-like_sf"/>
</dbReference>
<dbReference type="GO" id="GO:0043565">
    <property type="term" value="F:sequence-specific DNA binding"/>
    <property type="evidence" value="ECO:0007669"/>
    <property type="project" value="InterPro"/>
</dbReference>
<dbReference type="SUPFAM" id="SSF46689">
    <property type="entry name" value="Homeodomain-like"/>
    <property type="match status" value="1"/>
</dbReference>
<feature type="domain" description="HTH araC/xylS-type" evidence="4">
    <location>
        <begin position="156"/>
        <end position="259"/>
    </location>
</feature>
<keyword evidence="6" id="KW-1185">Reference proteome</keyword>
<proteinExistence type="predicted"/>
<dbReference type="Proteomes" id="UP000468388">
    <property type="component" value="Unassembled WGS sequence"/>
</dbReference>
<dbReference type="Gene3D" id="1.10.10.60">
    <property type="entry name" value="Homeodomain-like"/>
    <property type="match status" value="1"/>
</dbReference>
<accession>A0A6N8J8B3</accession>
<sequence>MLKVLTMKQIPVFSLDMMEGLVIERFEKAEVPVKPAHRDDHYIFIFQEEGHSKVMVDFNELTIDGCAVLCILPGQVHQGISATDTVAWFIAIDSELVSPVFQPNKPAAIAEAGILKRSISLLYDIKEKMPRQVVRSLTDACLGMFAQAYGPSHQDHSRAHVITRHFKSLLVKFNSSPADYASSLNISTAYLNEAVKSTTGFSVTYWIQQEIIMEAKRILYYTDNSVKEIANTLGYEDSTYFSRLFSKVAGISPVQFRAKYRE</sequence>
<dbReference type="PANTHER" id="PTHR43280">
    <property type="entry name" value="ARAC-FAMILY TRANSCRIPTIONAL REGULATOR"/>
    <property type="match status" value="1"/>
</dbReference>